<evidence type="ECO:0000313" key="4">
    <source>
        <dbReference type="EMBL" id="CAB4197211.1"/>
    </source>
</evidence>
<protein>
    <submittedName>
        <fullName evidence="2">Uncharacterized protein</fullName>
    </submittedName>
</protein>
<feature type="region of interest" description="Disordered" evidence="1">
    <location>
        <begin position="1"/>
        <end position="21"/>
    </location>
</feature>
<sequence>MARPQVKTEAQMDEALDTPVNKRTEEKKLEIGRDAFGLYLVRFNAGGEIPDSLKTLFTSANKAEEAINQYNAKKLVEVSV</sequence>
<dbReference type="EMBL" id="LR797266">
    <property type="protein sequence ID" value="CAB4197211.1"/>
    <property type="molecule type" value="Genomic_DNA"/>
</dbReference>
<dbReference type="EMBL" id="LR797390">
    <property type="protein sequence ID" value="CAB4212366.1"/>
    <property type="molecule type" value="Genomic_DNA"/>
</dbReference>
<reference evidence="2" key="1">
    <citation type="submission" date="2020-05" db="EMBL/GenBank/DDBJ databases">
        <authorList>
            <person name="Chiriac C."/>
            <person name="Salcher M."/>
            <person name="Ghai R."/>
            <person name="Kavagutti S V."/>
        </authorList>
    </citation>
    <scope>NUCLEOTIDE SEQUENCE</scope>
</reference>
<name>A0A6J5PLH3_9CAUD</name>
<dbReference type="EMBL" id="LR796848">
    <property type="protein sequence ID" value="CAB4170028.1"/>
    <property type="molecule type" value="Genomic_DNA"/>
</dbReference>
<evidence type="ECO:0000313" key="6">
    <source>
        <dbReference type="EMBL" id="CAB5227512.1"/>
    </source>
</evidence>
<evidence type="ECO:0000256" key="1">
    <source>
        <dbReference type="SAM" id="MobiDB-lite"/>
    </source>
</evidence>
<organism evidence="2">
    <name type="scientific">uncultured Caudovirales phage</name>
    <dbReference type="NCBI Taxonomy" id="2100421"/>
    <lineage>
        <taxon>Viruses</taxon>
        <taxon>Duplodnaviria</taxon>
        <taxon>Heunggongvirae</taxon>
        <taxon>Uroviricota</taxon>
        <taxon>Caudoviricetes</taxon>
        <taxon>Peduoviridae</taxon>
        <taxon>Maltschvirus</taxon>
        <taxon>Maltschvirus maltsch</taxon>
    </lineage>
</organism>
<evidence type="ECO:0000313" key="5">
    <source>
        <dbReference type="EMBL" id="CAB4212366.1"/>
    </source>
</evidence>
<proteinExistence type="predicted"/>
<dbReference type="EMBL" id="LR798375">
    <property type="protein sequence ID" value="CAB5227512.1"/>
    <property type="molecule type" value="Genomic_DNA"/>
</dbReference>
<evidence type="ECO:0000313" key="2">
    <source>
        <dbReference type="EMBL" id="CAB4170028.1"/>
    </source>
</evidence>
<accession>A0A6J5PLH3</accession>
<gene>
    <name evidence="3" type="ORF">UFOVP1080_16</name>
    <name evidence="4" type="ORF">UFOVP1321_4</name>
    <name evidence="5" type="ORF">UFOVP1432_10</name>
    <name evidence="6" type="ORF">UFOVP1528_47</name>
    <name evidence="2" type="ORF">UFOVP905_29</name>
</gene>
<evidence type="ECO:0000313" key="3">
    <source>
        <dbReference type="EMBL" id="CAB4182672.1"/>
    </source>
</evidence>
<dbReference type="EMBL" id="LR797043">
    <property type="protein sequence ID" value="CAB4182672.1"/>
    <property type="molecule type" value="Genomic_DNA"/>
</dbReference>